<dbReference type="PANTHER" id="PTHR43969:SF9">
    <property type="entry name" value="GLUTATHIONE S TRANSFERASE D10, ISOFORM A-RELATED"/>
    <property type="match status" value="1"/>
</dbReference>
<dbReference type="KEGG" id="scac:106083137"/>
<dbReference type="PROSITE" id="PS50405">
    <property type="entry name" value="GST_CTER"/>
    <property type="match status" value="1"/>
</dbReference>
<dbReference type="GO" id="GO:0004364">
    <property type="term" value="F:glutathione transferase activity"/>
    <property type="evidence" value="ECO:0007669"/>
    <property type="project" value="TreeGrafter"/>
</dbReference>
<comment type="function">
    <text evidence="1">Conjugation of reduced glutathione to a wide number of exogenous and endogenous hydrophobic electrophiles.</text>
</comment>
<dbReference type="STRING" id="35570.A0A1I8Q810"/>
<dbReference type="PROSITE" id="PS50404">
    <property type="entry name" value="GST_NTER"/>
    <property type="match status" value="1"/>
</dbReference>
<name>A0A1I8Q810_STOCA</name>
<evidence type="ECO:0000313" key="5">
    <source>
        <dbReference type="EnsemblMetazoa" id="SCAU014717-PA"/>
    </source>
</evidence>
<dbReference type="InterPro" id="IPR004046">
    <property type="entry name" value="GST_C"/>
</dbReference>
<keyword evidence="6" id="KW-1185">Reference proteome</keyword>
<gene>
    <name evidence="5" type="primary">106083137</name>
</gene>
<dbReference type="InterPro" id="IPR040079">
    <property type="entry name" value="Glutathione_S-Trfase"/>
</dbReference>
<dbReference type="GO" id="GO:0006749">
    <property type="term" value="P:glutathione metabolic process"/>
    <property type="evidence" value="ECO:0007669"/>
    <property type="project" value="TreeGrafter"/>
</dbReference>
<dbReference type="InterPro" id="IPR010987">
    <property type="entry name" value="Glutathione-S-Trfase_C-like"/>
</dbReference>
<dbReference type="EnsemblMetazoa" id="SCAU014717-RA">
    <property type="protein sequence ID" value="SCAU014717-PA"/>
    <property type="gene ID" value="SCAU014717"/>
</dbReference>
<accession>A0A1I8Q810</accession>
<dbReference type="CDD" id="cd03177">
    <property type="entry name" value="GST_C_Delta_Epsilon"/>
    <property type="match status" value="1"/>
</dbReference>
<proteinExistence type="predicted"/>
<dbReference type="InterPro" id="IPR036249">
    <property type="entry name" value="Thioredoxin-like_sf"/>
</dbReference>
<reference evidence="5" key="1">
    <citation type="submission" date="2020-05" db="UniProtKB">
        <authorList>
            <consortium name="EnsemblMetazoa"/>
        </authorList>
    </citation>
    <scope>IDENTIFICATION</scope>
    <source>
        <strain evidence="5">USDA</strain>
    </source>
</reference>
<evidence type="ECO:0000256" key="1">
    <source>
        <dbReference type="ARBA" id="ARBA00003701"/>
    </source>
</evidence>
<dbReference type="Pfam" id="PF13417">
    <property type="entry name" value="GST_N_3"/>
    <property type="match status" value="1"/>
</dbReference>
<dbReference type="SFLD" id="SFLDS00019">
    <property type="entry name" value="Glutathione_Transferase_(cytos"/>
    <property type="match status" value="1"/>
</dbReference>
<dbReference type="SUPFAM" id="SSF47616">
    <property type="entry name" value="GST C-terminal domain-like"/>
    <property type="match status" value="1"/>
</dbReference>
<comment type="subunit">
    <text evidence="2">Homodimer.</text>
</comment>
<dbReference type="Gene3D" id="3.40.30.10">
    <property type="entry name" value="Glutaredoxin"/>
    <property type="match status" value="1"/>
</dbReference>
<sequence>MDLYYLPASAPCRAVAMTAEALGLKINKIYMNLQAGDHLKPEFIKINPQHTVPTLVDGDFVIWESRAIMTYLVEKYGKVNDALYPACPRMRAVINQRLYFDMGHMYKTLGDYYYAMRDKQSADPVLYKNIEVAMRFFNSMLEGKQYAAGGDSLTLADLSLFSTVSSFDAMIDFDFSKFPNVAKWYTTLKGMVPGAAENWAGCMELKKSYDSLKSSL</sequence>
<dbReference type="PANTHER" id="PTHR43969">
    <property type="entry name" value="GLUTATHIONE S TRANSFERASE D10, ISOFORM A-RELATED"/>
    <property type="match status" value="1"/>
</dbReference>
<dbReference type="Proteomes" id="UP000095300">
    <property type="component" value="Unassembled WGS sequence"/>
</dbReference>
<dbReference type="SFLD" id="SFLDG00358">
    <property type="entry name" value="Main_(cytGST)"/>
    <property type="match status" value="1"/>
</dbReference>
<evidence type="ECO:0000259" key="3">
    <source>
        <dbReference type="PROSITE" id="PS50404"/>
    </source>
</evidence>
<dbReference type="VEuPathDB" id="VectorBase:SCAU014717"/>
<dbReference type="OrthoDB" id="2309723at2759"/>
<evidence type="ECO:0000313" key="6">
    <source>
        <dbReference type="Proteomes" id="UP000095300"/>
    </source>
</evidence>
<evidence type="ECO:0000259" key="4">
    <source>
        <dbReference type="PROSITE" id="PS50405"/>
    </source>
</evidence>
<dbReference type="AlphaFoldDB" id="A0A1I8Q810"/>
<dbReference type="SUPFAM" id="SSF52833">
    <property type="entry name" value="Thioredoxin-like"/>
    <property type="match status" value="1"/>
</dbReference>
<feature type="domain" description="GST C-terminal" evidence="4">
    <location>
        <begin position="87"/>
        <end position="209"/>
    </location>
</feature>
<protein>
    <submittedName>
        <fullName evidence="5">Uncharacterized protein</fullName>
    </submittedName>
</protein>
<dbReference type="SFLD" id="SFLDG01153">
    <property type="entry name" value="Main.4:_Theta-like"/>
    <property type="match status" value="1"/>
</dbReference>
<dbReference type="Pfam" id="PF14497">
    <property type="entry name" value="GST_C_3"/>
    <property type="match status" value="1"/>
</dbReference>
<dbReference type="InterPro" id="IPR036282">
    <property type="entry name" value="Glutathione-S-Trfase_C_sf"/>
</dbReference>
<evidence type="ECO:0000256" key="2">
    <source>
        <dbReference type="ARBA" id="ARBA00011738"/>
    </source>
</evidence>
<dbReference type="CDD" id="cd03045">
    <property type="entry name" value="GST_N_Delta_Epsilon"/>
    <property type="match status" value="1"/>
</dbReference>
<feature type="domain" description="GST N-terminal" evidence="3">
    <location>
        <begin position="1"/>
        <end position="80"/>
    </location>
</feature>
<organism evidence="5 6">
    <name type="scientific">Stomoxys calcitrans</name>
    <name type="common">Stable fly</name>
    <name type="synonym">Conops calcitrans</name>
    <dbReference type="NCBI Taxonomy" id="35570"/>
    <lineage>
        <taxon>Eukaryota</taxon>
        <taxon>Metazoa</taxon>
        <taxon>Ecdysozoa</taxon>
        <taxon>Arthropoda</taxon>
        <taxon>Hexapoda</taxon>
        <taxon>Insecta</taxon>
        <taxon>Pterygota</taxon>
        <taxon>Neoptera</taxon>
        <taxon>Endopterygota</taxon>
        <taxon>Diptera</taxon>
        <taxon>Brachycera</taxon>
        <taxon>Muscomorpha</taxon>
        <taxon>Muscoidea</taxon>
        <taxon>Muscidae</taxon>
        <taxon>Stomoxys</taxon>
    </lineage>
</organism>
<dbReference type="InterPro" id="IPR004045">
    <property type="entry name" value="Glutathione_S-Trfase_N"/>
</dbReference>
<dbReference type="FunFam" id="1.20.1050.10:FF:000007">
    <property type="entry name" value="Glutathione S-transferase 1-1"/>
    <property type="match status" value="1"/>
</dbReference>
<dbReference type="Gene3D" id="1.20.1050.10">
    <property type="match status" value="1"/>
</dbReference>
<dbReference type="FunFam" id="3.40.30.10:FF:000034">
    <property type="entry name" value="glutathione S-transferase 1"/>
    <property type="match status" value="1"/>
</dbReference>